<evidence type="ECO:0000256" key="1">
    <source>
        <dbReference type="ARBA" id="ARBA00006484"/>
    </source>
</evidence>
<gene>
    <name evidence="3" type="ORF">SAMN05444169_8531</name>
</gene>
<evidence type="ECO:0000313" key="4">
    <source>
        <dbReference type="Proteomes" id="UP000190675"/>
    </source>
</evidence>
<name>A0A1M5UNC0_9BRAD</name>
<accession>A0A1M5UNC0</accession>
<dbReference type="SUPFAM" id="SSF51735">
    <property type="entry name" value="NAD(P)-binding Rossmann-fold domains"/>
    <property type="match status" value="1"/>
</dbReference>
<dbReference type="Proteomes" id="UP000190675">
    <property type="component" value="Chromosome I"/>
</dbReference>
<dbReference type="PRINTS" id="PR00081">
    <property type="entry name" value="GDHRDH"/>
</dbReference>
<sequence length="226" mass="24269">MSCSVMTKTLLISGGNGGIGRALSHEVAAKGLLPILGYRSGMDEAKEIADQCGGRAVHLDLSDHDSIDRAVTEVSGLGQLAGIVLAASPPPSVGPFGRIDPDESRLQWQVNVAGPQRLLQALIRTCLQPQKTGVVLGILTAGMGDGKKPAARGMGGYIIAKYGQCGLLAVLAAEYPWLRVRSIRPSYTRTRMLEIFDERFLDLIGQENPIRLPEEVARDIIEELEL</sequence>
<proteinExistence type="inferred from homology"/>
<dbReference type="CDD" id="cd05233">
    <property type="entry name" value="SDR_c"/>
    <property type="match status" value="1"/>
</dbReference>
<comment type="similarity">
    <text evidence="1">Belongs to the short-chain dehydrogenases/reductases (SDR) family.</text>
</comment>
<organism evidence="3 4">
    <name type="scientific">Bradyrhizobium erythrophlei</name>
    <dbReference type="NCBI Taxonomy" id="1437360"/>
    <lineage>
        <taxon>Bacteria</taxon>
        <taxon>Pseudomonadati</taxon>
        <taxon>Pseudomonadota</taxon>
        <taxon>Alphaproteobacteria</taxon>
        <taxon>Hyphomicrobiales</taxon>
        <taxon>Nitrobacteraceae</taxon>
        <taxon>Bradyrhizobium</taxon>
    </lineage>
</organism>
<evidence type="ECO:0000313" key="3">
    <source>
        <dbReference type="EMBL" id="SHH64411.1"/>
    </source>
</evidence>
<dbReference type="PANTHER" id="PTHR43008">
    <property type="entry name" value="BENZIL REDUCTASE"/>
    <property type="match status" value="1"/>
</dbReference>
<dbReference type="OrthoDB" id="9810734at2"/>
<dbReference type="Pfam" id="PF00106">
    <property type="entry name" value="adh_short"/>
    <property type="match status" value="1"/>
</dbReference>
<evidence type="ECO:0000256" key="2">
    <source>
        <dbReference type="ARBA" id="ARBA00023002"/>
    </source>
</evidence>
<keyword evidence="2" id="KW-0560">Oxidoreductase</keyword>
<protein>
    <submittedName>
        <fullName evidence="3">NAD(P)-dependent dehydrogenase, short-chain alcohol dehydrogenase family</fullName>
    </submittedName>
</protein>
<dbReference type="EMBL" id="LT670818">
    <property type="protein sequence ID" value="SHH64411.1"/>
    <property type="molecule type" value="Genomic_DNA"/>
</dbReference>
<dbReference type="InterPro" id="IPR002347">
    <property type="entry name" value="SDR_fam"/>
</dbReference>
<dbReference type="InterPro" id="IPR036291">
    <property type="entry name" value="NAD(P)-bd_dom_sf"/>
</dbReference>
<reference evidence="3 4" key="1">
    <citation type="submission" date="2016-11" db="EMBL/GenBank/DDBJ databases">
        <authorList>
            <person name="Jaros S."/>
            <person name="Januszkiewicz K."/>
            <person name="Wedrychowicz H."/>
        </authorList>
    </citation>
    <scope>NUCLEOTIDE SEQUENCE [LARGE SCALE GENOMIC DNA]</scope>
    <source>
        <strain evidence="3 4">GAS242</strain>
    </source>
</reference>
<dbReference type="Gene3D" id="3.40.50.720">
    <property type="entry name" value="NAD(P)-binding Rossmann-like Domain"/>
    <property type="match status" value="1"/>
</dbReference>
<dbReference type="PANTHER" id="PTHR43008:SF4">
    <property type="entry name" value="CHAIN DEHYDROGENASE, PUTATIVE (AFU_ORTHOLOGUE AFUA_4G08710)-RELATED"/>
    <property type="match status" value="1"/>
</dbReference>
<dbReference type="AlphaFoldDB" id="A0A1M5UNC0"/>
<dbReference type="GO" id="GO:0050664">
    <property type="term" value="F:oxidoreductase activity, acting on NAD(P)H, oxygen as acceptor"/>
    <property type="evidence" value="ECO:0007669"/>
    <property type="project" value="TreeGrafter"/>
</dbReference>